<accession>A0ABY4G700</accession>
<keyword evidence="2" id="KW-1185">Reference proteome</keyword>
<sequence length="128" mass="14276">MAYTCIPESLPPEGFIVPVDAITSSFRVFGLLPGYSKNDLGSRLVLYPAEWTIKILSEQHYAYSAILQVDFVAESFWRREQVLLTVAEASTCYYTKPSSAAVTRDLLGFCHKRGLLLTPAAQQRILVS</sequence>
<dbReference type="EMBL" id="CP095061">
    <property type="protein sequence ID" value="UOQ66672.1"/>
    <property type="molecule type" value="Genomic_DNA"/>
</dbReference>
<name>A0ABY4G700_9BACT</name>
<protein>
    <submittedName>
        <fullName evidence="1">Uncharacterized protein</fullName>
    </submittedName>
</protein>
<organism evidence="1 2">
    <name type="scientific">Hymenobacter volaticus</name>
    <dbReference type="NCBI Taxonomy" id="2932254"/>
    <lineage>
        <taxon>Bacteria</taxon>
        <taxon>Pseudomonadati</taxon>
        <taxon>Bacteroidota</taxon>
        <taxon>Cytophagia</taxon>
        <taxon>Cytophagales</taxon>
        <taxon>Hymenobacteraceae</taxon>
        <taxon>Hymenobacter</taxon>
    </lineage>
</organism>
<proteinExistence type="predicted"/>
<evidence type="ECO:0000313" key="1">
    <source>
        <dbReference type="EMBL" id="UOQ66672.1"/>
    </source>
</evidence>
<dbReference type="Proteomes" id="UP000830401">
    <property type="component" value="Chromosome"/>
</dbReference>
<dbReference type="RefSeq" id="WP_245121000.1">
    <property type="nucleotide sequence ID" value="NZ_CP095061.1"/>
</dbReference>
<reference evidence="1" key="1">
    <citation type="submission" date="2022-04" db="EMBL/GenBank/DDBJ databases">
        <title>Hymenobacter sp. isolated from the air.</title>
        <authorList>
            <person name="Won M."/>
            <person name="Lee C.-M."/>
            <person name="Woen H.-Y."/>
            <person name="Kwon S.-W."/>
        </authorList>
    </citation>
    <scope>NUCLEOTIDE SEQUENCE</scope>
    <source>
        <strain evidence="1">5420S-77</strain>
    </source>
</reference>
<gene>
    <name evidence="1" type="ORF">MUN86_01705</name>
</gene>
<evidence type="ECO:0000313" key="2">
    <source>
        <dbReference type="Proteomes" id="UP000830401"/>
    </source>
</evidence>